<dbReference type="EMBL" id="FTMN01000005">
    <property type="protein sequence ID" value="SIQ52719.1"/>
    <property type="molecule type" value="Genomic_DNA"/>
</dbReference>
<evidence type="ECO:0000313" key="3">
    <source>
        <dbReference type="Proteomes" id="UP000186895"/>
    </source>
</evidence>
<proteinExistence type="predicted"/>
<dbReference type="STRING" id="49186.SAMN05421647_105338"/>
<organism evidence="2 3">
    <name type="scientific">Marinobacterium stanieri</name>
    <dbReference type="NCBI Taxonomy" id="49186"/>
    <lineage>
        <taxon>Bacteria</taxon>
        <taxon>Pseudomonadati</taxon>
        <taxon>Pseudomonadota</taxon>
        <taxon>Gammaproteobacteria</taxon>
        <taxon>Oceanospirillales</taxon>
        <taxon>Oceanospirillaceae</taxon>
        <taxon>Marinobacterium</taxon>
    </lineage>
</organism>
<accession>A0A1N6TH45</accession>
<protein>
    <submittedName>
        <fullName evidence="2">Uncharacterized protein</fullName>
    </submittedName>
</protein>
<reference evidence="2 3" key="1">
    <citation type="submission" date="2017-01" db="EMBL/GenBank/DDBJ databases">
        <authorList>
            <person name="Mah S.A."/>
            <person name="Swanson W.J."/>
            <person name="Moy G.W."/>
            <person name="Vacquier V.D."/>
        </authorList>
    </citation>
    <scope>NUCLEOTIDE SEQUENCE [LARGE SCALE GENOMIC DNA]</scope>
    <source>
        <strain evidence="2 3">DSM 7027</strain>
    </source>
</reference>
<gene>
    <name evidence="2" type="ORF">SAMN05421647_105338</name>
</gene>
<keyword evidence="1" id="KW-0175">Coiled coil</keyword>
<name>A0A1N6TH45_9GAMM</name>
<dbReference type="RefSeq" id="WP_083703068.1">
    <property type="nucleotide sequence ID" value="NZ_FTMN01000005.1"/>
</dbReference>
<dbReference type="Proteomes" id="UP000186895">
    <property type="component" value="Unassembled WGS sequence"/>
</dbReference>
<keyword evidence="3" id="KW-1185">Reference proteome</keyword>
<evidence type="ECO:0000256" key="1">
    <source>
        <dbReference type="SAM" id="Coils"/>
    </source>
</evidence>
<sequence>MSNTEDRINQEWVTLNAIRGMVKIASKGSMTKSTYDNSLDLGGALYPELLGPEKSVLKRERESDTTKEYRQKAELKAIKDQVEVSPLDLVFKDIEEYDSLISIAKENKKDKKRTDQLKRKLGQLQKAKSELEIKPHSENQLIFRDAYNVERDFPELSKGHAHKDFQLPDGNYLRLRVLHPDRPEHITGADIIYERHNKNTDKVSIVVVQYKIWEDKRLYLSDSRMKGQIEKMKRFTCDENICEQRKGENSYRFPCCSGFLRPTDKLQNVEQKFISTGEHLPICRIDECKLSGRKGGELLEYEKMKEVSLSTELFEDLFNRGKIGSKELSFEELKKLYEAASVIDSSDTVVIYAQEF</sequence>
<feature type="coiled-coil region" evidence="1">
    <location>
        <begin position="107"/>
        <end position="134"/>
    </location>
</feature>
<dbReference type="AlphaFoldDB" id="A0A1N6TH45"/>
<evidence type="ECO:0000313" key="2">
    <source>
        <dbReference type="EMBL" id="SIQ52719.1"/>
    </source>
</evidence>